<evidence type="ECO:0000313" key="4">
    <source>
        <dbReference type="EMBL" id="SUZ99428.1"/>
    </source>
</evidence>
<dbReference type="InterPro" id="IPR010218">
    <property type="entry name" value="NADH_DH_suC"/>
</dbReference>
<dbReference type="GO" id="GO:0016651">
    <property type="term" value="F:oxidoreductase activity, acting on NAD(P)H"/>
    <property type="evidence" value="ECO:0007669"/>
    <property type="project" value="InterPro"/>
</dbReference>
<evidence type="ECO:0000259" key="3">
    <source>
        <dbReference type="Pfam" id="PF00329"/>
    </source>
</evidence>
<dbReference type="SUPFAM" id="SSF143243">
    <property type="entry name" value="Nqo5-like"/>
    <property type="match status" value="1"/>
</dbReference>
<gene>
    <name evidence="4" type="ORF">METZ01_LOCUS52282</name>
</gene>
<dbReference type="GO" id="GO:0008137">
    <property type="term" value="F:NADH dehydrogenase (ubiquinone) activity"/>
    <property type="evidence" value="ECO:0007669"/>
    <property type="project" value="InterPro"/>
</dbReference>
<sequence>MEDTIPNEFESSISAEIDMVTVRSSPEWLLSLCQFLKATDCLDFNYLCSISVVDYEQSEGIFEVVYHLVSLAKYHKIAIKVSLPAIEPIVPSVTGIWRAADWFEREGHDLFGIVFDGHPDLSPLLLYEGFDGFPGRKSFPFHDYQEW</sequence>
<dbReference type="EMBL" id="UINC01002701">
    <property type="protein sequence ID" value="SUZ99428.1"/>
    <property type="molecule type" value="Genomic_DNA"/>
</dbReference>
<keyword evidence="2" id="KW-0813">Transport</keyword>
<dbReference type="PANTHER" id="PTHR10884">
    <property type="entry name" value="NADH DEHYDROGENASE UBIQUINONE IRON-SULFUR PROTEIN 3"/>
    <property type="match status" value="1"/>
</dbReference>
<feature type="domain" description="NADH:ubiquinone oxidoreductase 30kDa subunit" evidence="3">
    <location>
        <begin position="24"/>
        <end position="144"/>
    </location>
</feature>
<name>A0A381S7Z0_9ZZZZ</name>
<dbReference type="PANTHER" id="PTHR10884:SF14">
    <property type="entry name" value="NADH DEHYDROGENASE [UBIQUINONE] IRON-SULFUR PROTEIN 3, MITOCHONDRIAL"/>
    <property type="match status" value="1"/>
</dbReference>
<dbReference type="AlphaFoldDB" id="A0A381S7Z0"/>
<organism evidence="4">
    <name type="scientific">marine metagenome</name>
    <dbReference type="NCBI Taxonomy" id="408172"/>
    <lineage>
        <taxon>unclassified sequences</taxon>
        <taxon>metagenomes</taxon>
        <taxon>ecological metagenomes</taxon>
    </lineage>
</organism>
<reference evidence="4" key="1">
    <citation type="submission" date="2018-05" db="EMBL/GenBank/DDBJ databases">
        <authorList>
            <person name="Lanie J.A."/>
            <person name="Ng W.-L."/>
            <person name="Kazmierczak K.M."/>
            <person name="Andrzejewski T.M."/>
            <person name="Davidsen T.M."/>
            <person name="Wayne K.J."/>
            <person name="Tettelin H."/>
            <person name="Glass J.I."/>
            <person name="Rusch D."/>
            <person name="Podicherti R."/>
            <person name="Tsui H.-C.T."/>
            <person name="Winkler M.E."/>
        </authorList>
    </citation>
    <scope>NUCLEOTIDE SEQUENCE</scope>
</reference>
<dbReference type="Pfam" id="PF00329">
    <property type="entry name" value="Complex1_30kDa"/>
    <property type="match status" value="1"/>
</dbReference>
<accession>A0A381S7Z0</accession>
<protein>
    <recommendedName>
        <fullName evidence="3">NADH:ubiquinone oxidoreductase 30kDa subunit domain-containing protein</fullName>
    </recommendedName>
</protein>
<comment type="similarity">
    <text evidence="1">Belongs to the complex I 30 kDa subunit family.</text>
</comment>
<evidence type="ECO:0000256" key="1">
    <source>
        <dbReference type="ARBA" id="ARBA00007569"/>
    </source>
</evidence>
<dbReference type="InterPro" id="IPR001268">
    <property type="entry name" value="NADH_UbQ_OxRdtase_30kDa_su"/>
</dbReference>
<dbReference type="InterPro" id="IPR037232">
    <property type="entry name" value="NADH_quin_OxRdtase_su_C/D-like"/>
</dbReference>
<proteinExistence type="inferred from homology"/>
<dbReference type="Gene3D" id="3.30.460.80">
    <property type="entry name" value="NADH:ubiquinone oxidoreductase, 30kDa subunit"/>
    <property type="match status" value="1"/>
</dbReference>
<evidence type="ECO:0000256" key="2">
    <source>
        <dbReference type="ARBA" id="ARBA00022448"/>
    </source>
</evidence>
<dbReference type="NCBIfam" id="TIGR01961">
    <property type="entry name" value="NuoC_fam"/>
    <property type="match status" value="1"/>
</dbReference>